<dbReference type="Gramene" id="C.cajan_07613.t">
    <property type="protein sequence ID" value="C.cajan_07613.t.cds1"/>
    <property type="gene ID" value="C.cajan_07613"/>
</dbReference>
<accession>A0A151U756</accession>
<dbReference type="STRING" id="3821.A0A151U756"/>
<dbReference type="PANTHER" id="PTHR33879:SF3">
    <property type="entry name" value="17.6 KDA CLASS II HEAT SHOCK PROTEIN-RELATED"/>
    <property type="match status" value="1"/>
</dbReference>
<dbReference type="Proteomes" id="UP000075243">
    <property type="component" value="Chromosome 2"/>
</dbReference>
<keyword evidence="3" id="KW-1185">Reference proteome</keyword>
<feature type="compositionally biased region" description="Polar residues" evidence="1">
    <location>
        <begin position="21"/>
        <end position="37"/>
    </location>
</feature>
<dbReference type="PANTHER" id="PTHR33879">
    <property type="entry name" value="17.6 KDA CLASS II HEAT SHOCK PROTEIN-RELATED"/>
    <property type="match status" value="1"/>
</dbReference>
<proteinExistence type="predicted"/>
<evidence type="ECO:0000313" key="3">
    <source>
        <dbReference type="Proteomes" id="UP000075243"/>
    </source>
</evidence>
<feature type="region of interest" description="Disordered" evidence="1">
    <location>
        <begin position="1"/>
        <end position="40"/>
    </location>
</feature>
<evidence type="ECO:0008006" key="4">
    <source>
        <dbReference type="Google" id="ProtNLM"/>
    </source>
</evidence>
<name>A0A151U756_CAJCA</name>
<dbReference type="EMBL" id="CM003604">
    <property type="protein sequence ID" value="KYP75122.1"/>
    <property type="molecule type" value="Genomic_DNA"/>
</dbReference>
<protein>
    <recommendedName>
        <fullName evidence="4">SHSP domain-containing protein</fullName>
    </recommendedName>
</protein>
<gene>
    <name evidence="2" type="ORF">KK1_007820</name>
</gene>
<dbReference type="AlphaFoldDB" id="A0A151U756"/>
<sequence>MQSWVHGNSMKVHSVPRKQDISIQSSVDGENSTSETQVAGKKLQRLPHVFSRVTDGIADVRVHTVETHPGMTKIVVREGGSVDQLELHMQRFRLPGSTPELVSAVVANGQLIVTVPKEHKEEHGSRC</sequence>
<reference evidence="2 3" key="1">
    <citation type="journal article" date="2012" name="Nat. Biotechnol.">
        <title>Draft genome sequence of pigeonpea (Cajanus cajan), an orphan legume crop of resource-poor farmers.</title>
        <authorList>
            <person name="Varshney R.K."/>
            <person name="Chen W."/>
            <person name="Li Y."/>
            <person name="Bharti A.K."/>
            <person name="Saxena R.K."/>
            <person name="Schlueter J.A."/>
            <person name="Donoghue M.T."/>
            <person name="Azam S."/>
            <person name="Fan G."/>
            <person name="Whaley A.M."/>
            <person name="Farmer A.D."/>
            <person name="Sheridan J."/>
            <person name="Iwata A."/>
            <person name="Tuteja R."/>
            <person name="Penmetsa R.V."/>
            <person name="Wu W."/>
            <person name="Upadhyaya H.D."/>
            <person name="Yang S.P."/>
            <person name="Shah T."/>
            <person name="Saxena K.B."/>
            <person name="Michael T."/>
            <person name="McCombie W.R."/>
            <person name="Yang B."/>
            <person name="Zhang G."/>
            <person name="Yang H."/>
            <person name="Wang J."/>
            <person name="Spillane C."/>
            <person name="Cook D.R."/>
            <person name="May G.D."/>
            <person name="Xu X."/>
            <person name="Jackson S.A."/>
        </authorList>
    </citation>
    <scope>NUCLEOTIDE SEQUENCE [LARGE SCALE GENOMIC DNA]</scope>
    <source>
        <strain evidence="3">cv. Asha</strain>
    </source>
</reference>
<evidence type="ECO:0000313" key="2">
    <source>
        <dbReference type="EMBL" id="KYP75122.1"/>
    </source>
</evidence>
<evidence type="ECO:0000256" key="1">
    <source>
        <dbReference type="SAM" id="MobiDB-lite"/>
    </source>
</evidence>
<organism evidence="2 3">
    <name type="scientific">Cajanus cajan</name>
    <name type="common">Pigeon pea</name>
    <name type="synonym">Cajanus indicus</name>
    <dbReference type="NCBI Taxonomy" id="3821"/>
    <lineage>
        <taxon>Eukaryota</taxon>
        <taxon>Viridiplantae</taxon>
        <taxon>Streptophyta</taxon>
        <taxon>Embryophyta</taxon>
        <taxon>Tracheophyta</taxon>
        <taxon>Spermatophyta</taxon>
        <taxon>Magnoliopsida</taxon>
        <taxon>eudicotyledons</taxon>
        <taxon>Gunneridae</taxon>
        <taxon>Pentapetalae</taxon>
        <taxon>rosids</taxon>
        <taxon>fabids</taxon>
        <taxon>Fabales</taxon>
        <taxon>Fabaceae</taxon>
        <taxon>Papilionoideae</taxon>
        <taxon>50 kb inversion clade</taxon>
        <taxon>NPAAA clade</taxon>
        <taxon>indigoferoid/millettioid clade</taxon>
        <taxon>Phaseoleae</taxon>
        <taxon>Cajanus</taxon>
    </lineage>
</organism>